<gene>
    <name evidence="2" type="ORF">GCM10011390_35860</name>
</gene>
<organism evidence="2 3">
    <name type="scientific">Aureimonas endophytica</name>
    <dbReference type="NCBI Taxonomy" id="2027858"/>
    <lineage>
        <taxon>Bacteria</taxon>
        <taxon>Pseudomonadati</taxon>
        <taxon>Pseudomonadota</taxon>
        <taxon>Alphaproteobacteria</taxon>
        <taxon>Hyphomicrobiales</taxon>
        <taxon>Aurantimonadaceae</taxon>
        <taxon>Aureimonas</taxon>
    </lineage>
</organism>
<reference evidence="2" key="2">
    <citation type="submission" date="2020-09" db="EMBL/GenBank/DDBJ databases">
        <authorList>
            <person name="Sun Q."/>
            <person name="Zhou Y."/>
        </authorList>
    </citation>
    <scope>NUCLEOTIDE SEQUENCE</scope>
    <source>
        <strain evidence="2">CGMCC 1.15367</strain>
    </source>
</reference>
<feature type="domain" description="DUF985" evidence="1">
    <location>
        <begin position="8"/>
        <end position="137"/>
    </location>
</feature>
<dbReference type="PANTHER" id="PTHR33387">
    <property type="entry name" value="RMLC-LIKE JELLY ROLL FOLD PROTEIN"/>
    <property type="match status" value="1"/>
</dbReference>
<dbReference type="SUPFAM" id="SSF51182">
    <property type="entry name" value="RmlC-like cupins"/>
    <property type="match status" value="1"/>
</dbReference>
<evidence type="ECO:0000313" key="3">
    <source>
        <dbReference type="Proteomes" id="UP000644699"/>
    </source>
</evidence>
<dbReference type="InterPro" id="IPR011051">
    <property type="entry name" value="RmlC_Cupin_sf"/>
</dbReference>
<dbReference type="InterPro" id="IPR014710">
    <property type="entry name" value="RmlC-like_jellyroll"/>
</dbReference>
<dbReference type="AlphaFoldDB" id="A0A917E9D1"/>
<evidence type="ECO:0000313" key="2">
    <source>
        <dbReference type="EMBL" id="GGE13592.1"/>
    </source>
</evidence>
<sequence>MLPAEVERLVRRLNLAAHPEGGWYRETFRDSETDGAGRPRSTAIYYLLAAGETSEWHRVTDAAEVWHWYGGAPLVLTVSPNGHDASAHRLGPDLLGGEAPQFAVPAGWWQTATSLGLYTLVGCTVAPGFVFESFEMAPKDWRPTPRKGLVTPPGGARGSA</sequence>
<accession>A0A917E9D1</accession>
<protein>
    <submittedName>
        <fullName evidence="2">Cupin</fullName>
    </submittedName>
</protein>
<dbReference type="Proteomes" id="UP000644699">
    <property type="component" value="Unassembled WGS sequence"/>
</dbReference>
<comment type="caution">
    <text evidence="2">The sequence shown here is derived from an EMBL/GenBank/DDBJ whole genome shotgun (WGS) entry which is preliminary data.</text>
</comment>
<reference evidence="2" key="1">
    <citation type="journal article" date="2014" name="Int. J. Syst. Evol. Microbiol.">
        <title>Complete genome sequence of Corynebacterium casei LMG S-19264T (=DSM 44701T), isolated from a smear-ripened cheese.</title>
        <authorList>
            <consortium name="US DOE Joint Genome Institute (JGI-PGF)"/>
            <person name="Walter F."/>
            <person name="Albersmeier A."/>
            <person name="Kalinowski J."/>
            <person name="Ruckert C."/>
        </authorList>
    </citation>
    <scope>NUCLEOTIDE SEQUENCE</scope>
    <source>
        <strain evidence="2">CGMCC 1.15367</strain>
    </source>
</reference>
<proteinExistence type="predicted"/>
<dbReference type="RefSeq" id="WP_188910930.1">
    <property type="nucleotide sequence ID" value="NZ_BMIQ01000006.1"/>
</dbReference>
<dbReference type="CDD" id="cd06121">
    <property type="entry name" value="cupin_YML079wp"/>
    <property type="match status" value="1"/>
</dbReference>
<dbReference type="EMBL" id="BMIQ01000006">
    <property type="protein sequence ID" value="GGE13592.1"/>
    <property type="molecule type" value="Genomic_DNA"/>
</dbReference>
<keyword evidence="3" id="KW-1185">Reference proteome</keyword>
<name>A0A917E9D1_9HYPH</name>
<dbReference type="InterPro" id="IPR009327">
    <property type="entry name" value="Cupin_DUF985"/>
</dbReference>
<dbReference type="PANTHER" id="PTHR33387:SF3">
    <property type="entry name" value="DUF985 DOMAIN-CONTAINING PROTEIN"/>
    <property type="match status" value="1"/>
</dbReference>
<dbReference type="Pfam" id="PF06172">
    <property type="entry name" value="Cupin_5"/>
    <property type="match status" value="1"/>
</dbReference>
<evidence type="ECO:0000259" key="1">
    <source>
        <dbReference type="Pfam" id="PF06172"/>
    </source>
</evidence>
<dbReference type="Gene3D" id="2.60.120.10">
    <property type="entry name" value="Jelly Rolls"/>
    <property type="match status" value="1"/>
</dbReference>
<dbReference type="InterPro" id="IPR039935">
    <property type="entry name" value="YML079W-like"/>
</dbReference>